<protein>
    <submittedName>
        <fullName evidence="1">Uncharacterized protein</fullName>
    </submittedName>
</protein>
<dbReference type="Proteomes" id="UP001172386">
    <property type="component" value="Unassembled WGS sequence"/>
</dbReference>
<dbReference type="EMBL" id="JAPDRQ010000206">
    <property type="protein sequence ID" value="KAJ9652278.1"/>
    <property type="molecule type" value="Genomic_DNA"/>
</dbReference>
<organism evidence="1 2">
    <name type="scientific">Neophaeococcomyces mojaviensis</name>
    <dbReference type="NCBI Taxonomy" id="3383035"/>
    <lineage>
        <taxon>Eukaryota</taxon>
        <taxon>Fungi</taxon>
        <taxon>Dikarya</taxon>
        <taxon>Ascomycota</taxon>
        <taxon>Pezizomycotina</taxon>
        <taxon>Eurotiomycetes</taxon>
        <taxon>Chaetothyriomycetidae</taxon>
        <taxon>Chaetothyriales</taxon>
        <taxon>Chaetothyriales incertae sedis</taxon>
        <taxon>Neophaeococcomyces</taxon>
    </lineage>
</organism>
<accession>A0ACC2ZX67</accession>
<keyword evidence="2" id="KW-1185">Reference proteome</keyword>
<sequence>MSAPGAAPDLFKINLPSVPPRHEFKTEFLFNYTLSLGEHPPMVVGEVPDGHLSIISEQGTRITGPRINGSVATWGQDFLTVRRDGVGIHQVRSVMLTDDGAKITFCYEGRSDWGADGYKEAVAGRLPEGLRIRCAPYMQTDHPDYLWVNRLQCVEIGEIYPSKGYGSFDVYTVI</sequence>
<name>A0ACC2ZX67_9EURO</name>
<proteinExistence type="predicted"/>
<comment type="caution">
    <text evidence="1">The sequence shown here is derived from an EMBL/GenBank/DDBJ whole genome shotgun (WGS) entry which is preliminary data.</text>
</comment>
<gene>
    <name evidence="1" type="ORF">H2198_008453</name>
</gene>
<evidence type="ECO:0000313" key="1">
    <source>
        <dbReference type="EMBL" id="KAJ9652278.1"/>
    </source>
</evidence>
<reference evidence="1" key="1">
    <citation type="submission" date="2022-10" db="EMBL/GenBank/DDBJ databases">
        <title>Culturing micro-colonial fungi from biological soil crusts in the Mojave desert and describing Neophaeococcomyces mojavensis, and introducing the new genera and species Taxawa tesnikishii.</title>
        <authorList>
            <person name="Kurbessoian T."/>
            <person name="Stajich J.E."/>
        </authorList>
    </citation>
    <scope>NUCLEOTIDE SEQUENCE</scope>
    <source>
        <strain evidence="1">JES_112</strain>
    </source>
</reference>
<evidence type="ECO:0000313" key="2">
    <source>
        <dbReference type="Proteomes" id="UP001172386"/>
    </source>
</evidence>